<dbReference type="SUPFAM" id="SSF51338">
    <property type="entry name" value="Composite domain of metallo-dependent hydrolases"/>
    <property type="match status" value="1"/>
</dbReference>
<dbReference type="EC" id="3.5.4.2" evidence="2 6"/>
<organism evidence="9 10">
    <name type="scientific">Methanocorpusculum vombati</name>
    <dbReference type="NCBI Taxonomy" id="3002864"/>
    <lineage>
        <taxon>Archaea</taxon>
        <taxon>Methanobacteriati</taxon>
        <taxon>Methanobacteriota</taxon>
        <taxon>Stenosarchaea group</taxon>
        <taxon>Methanomicrobia</taxon>
        <taxon>Methanomicrobiales</taxon>
        <taxon>Methanocorpusculaceae</taxon>
        <taxon>Methanocorpusculum</taxon>
    </lineage>
</organism>
<evidence type="ECO:0000313" key="9">
    <source>
        <dbReference type="EMBL" id="MCZ0862221.1"/>
    </source>
</evidence>
<dbReference type="InterPro" id="IPR011059">
    <property type="entry name" value="Metal-dep_hydrolase_composite"/>
</dbReference>
<dbReference type="SUPFAM" id="SSF51556">
    <property type="entry name" value="Metallo-dependent hydrolases"/>
    <property type="match status" value="1"/>
</dbReference>
<keyword evidence="4 6" id="KW-0464">Manganese</keyword>
<comment type="catalytic activity">
    <reaction evidence="5 6">
        <text>adenine + H2O + H(+) = hypoxanthine + NH4(+)</text>
        <dbReference type="Rhea" id="RHEA:23688"/>
        <dbReference type="ChEBI" id="CHEBI:15377"/>
        <dbReference type="ChEBI" id="CHEBI:15378"/>
        <dbReference type="ChEBI" id="CHEBI:16708"/>
        <dbReference type="ChEBI" id="CHEBI:17368"/>
        <dbReference type="ChEBI" id="CHEBI:28938"/>
        <dbReference type="EC" id="3.5.4.2"/>
    </reaction>
</comment>
<comment type="similarity">
    <text evidence="1 6">Belongs to the metallo-dependent hydrolases superfamily. Adenine deaminase family.</text>
</comment>
<dbReference type="InterPro" id="IPR006679">
    <property type="entry name" value="Adenine_deam"/>
</dbReference>
<dbReference type="Pfam" id="PF13382">
    <property type="entry name" value="Adenine_deam_C"/>
    <property type="match status" value="1"/>
</dbReference>
<evidence type="ECO:0000256" key="4">
    <source>
        <dbReference type="ARBA" id="ARBA00023211"/>
    </source>
</evidence>
<keyword evidence="10" id="KW-1185">Reference proteome</keyword>
<protein>
    <recommendedName>
        <fullName evidence="2 6">Adenine deaminase</fullName>
        <shortName evidence="6">Adenase</shortName>
        <shortName evidence="6">Adenine aminase</shortName>
        <ecNumber evidence="2 6">3.5.4.2</ecNumber>
    </recommendedName>
</protein>
<dbReference type="InterPro" id="IPR032466">
    <property type="entry name" value="Metal_Hydrolase"/>
</dbReference>
<keyword evidence="3 6" id="KW-0378">Hydrolase</keyword>
<dbReference type="CDD" id="cd01295">
    <property type="entry name" value="AdeC"/>
    <property type="match status" value="1"/>
</dbReference>
<gene>
    <name evidence="6 9" type="primary">ade</name>
    <name evidence="9" type="ORF">O0S09_02985</name>
</gene>
<dbReference type="EMBL" id="JAPTGC010000003">
    <property type="protein sequence ID" value="MCZ0862221.1"/>
    <property type="molecule type" value="Genomic_DNA"/>
</dbReference>
<dbReference type="InterPro" id="IPR026912">
    <property type="entry name" value="Adenine_deam_C"/>
</dbReference>
<comment type="cofactor">
    <cofactor evidence="6">
        <name>Mn(2+)</name>
        <dbReference type="ChEBI" id="CHEBI:29035"/>
    </cofactor>
</comment>
<dbReference type="Pfam" id="PF01979">
    <property type="entry name" value="Amidohydro_1"/>
    <property type="match status" value="1"/>
</dbReference>
<evidence type="ECO:0000259" key="8">
    <source>
        <dbReference type="Pfam" id="PF13382"/>
    </source>
</evidence>
<dbReference type="GO" id="GO:0000034">
    <property type="term" value="F:adenine deaminase activity"/>
    <property type="evidence" value="ECO:0007669"/>
    <property type="project" value="UniProtKB-EC"/>
</dbReference>
<dbReference type="Proteomes" id="UP001141336">
    <property type="component" value="Unassembled WGS sequence"/>
</dbReference>
<dbReference type="Gene3D" id="3.20.20.140">
    <property type="entry name" value="Metal-dependent hydrolases"/>
    <property type="match status" value="1"/>
</dbReference>
<feature type="domain" description="Adenine deaminase C-terminal" evidence="8">
    <location>
        <begin position="384"/>
        <end position="528"/>
    </location>
</feature>
<evidence type="ECO:0000256" key="3">
    <source>
        <dbReference type="ARBA" id="ARBA00022801"/>
    </source>
</evidence>
<dbReference type="PANTHER" id="PTHR11113">
    <property type="entry name" value="N-ACETYLGLUCOSAMINE-6-PHOSPHATE DEACETYLASE"/>
    <property type="match status" value="1"/>
</dbReference>
<evidence type="ECO:0000313" key="10">
    <source>
        <dbReference type="Proteomes" id="UP001141336"/>
    </source>
</evidence>
<dbReference type="PANTHER" id="PTHR11113:SF2">
    <property type="entry name" value="ADENINE DEAMINASE"/>
    <property type="match status" value="1"/>
</dbReference>
<evidence type="ECO:0000256" key="6">
    <source>
        <dbReference type="HAMAP-Rule" id="MF_01518"/>
    </source>
</evidence>
<evidence type="ECO:0000256" key="2">
    <source>
        <dbReference type="ARBA" id="ARBA00012782"/>
    </source>
</evidence>
<name>A0ABT4IKF0_9EURY</name>
<sequence>MIHIFDNALLFNPCTGEWLFTSFSVKNGVVTAVGANHSLTGDRITDLGGARVIPGLIDTHLHIESTFLVPQEFGRVALSHGVTTAIADPHEIANVAGLAGIDFMMQDAQHAPNDIFFTLPSCVPATADDVGGAVITAADLAKYTDNPRILGLGEMMNFPGVLAGDPETLAKLSLFPHVDGHAPGLTGISLCRYVAHGIKTDHECTSAEEAREKLRRGMYILLREGEAARDVAVLSSIVDPNTVAHCCFCTDDRHVDTLVREGSIDHCIRAAISAGMPENLALRMATLSAAECFGLTDRGVIAPGRVADFCILADTDTFTIQQVYKNGIPAEEIPASAVQTPCQVPEFSCRFPAKPDLALPTKGVARVIGIIPSEIVTRNIPAKPDADGVQKIISVDRYHAGGFTVGLVKGFEMQTGAAATSIAHDAHNIIATGRSDEEILTAVRAVADAGGGLAVVTGNEVTLLSLPVGGLMTRESADVTVRQLDKLSAHLKRTGAYKQTFGHLSFLSLTVIPHLKITPRGLFDVDAFEMVPLFH</sequence>
<evidence type="ECO:0000256" key="5">
    <source>
        <dbReference type="ARBA" id="ARBA00047720"/>
    </source>
</evidence>
<evidence type="ECO:0000256" key="1">
    <source>
        <dbReference type="ARBA" id="ARBA00006773"/>
    </source>
</evidence>
<comment type="caution">
    <text evidence="9">The sequence shown here is derived from an EMBL/GenBank/DDBJ whole genome shotgun (WGS) entry which is preliminary data.</text>
</comment>
<dbReference type="Gene3D" id="2.30.40.10">
    <property type="entry name" value="Urease, subunit C, domain 1"/>
    <property type="match status" value="1"/>
</dbReference>
<dbReference type="NCBIfam" id="TIGR01178">
    <property type="entry name" value="ade"/>
    <property type="match status" value="1"/>
</dbReference>
<dbReference type="HAMAP" id="MF_01518">
    <property type="entry name" value="Adenine_deamin"/>
    <property type="match status" value="1"/>
</dbReference>
<feature type="domain" description="Amidohydrolase-related" evidence="7">
    <location>
        <begin position="52"/>
        <end position="327"/>
    </location>
</feature>
<reference evidence="9" key="1">
    <citation type="submission" date="2022-12" db="EMBL/GenBank/DDBJ databases">
        <title>Isolation and characterisation of novel Methanocorpusculum spp. from native Australian herbivores indicates the genus is ancestrally host-associated.</title>
        <authorList>
            <person name="Volmer J.G."/>
            <person name="Soo R.M."/>
            <person name="Evans P.N."/>
            <person name="Hoedt E.C."/>
            <person name="Astorga Alsina A.L."/>
            <person name="Woodcroft B.J."/>
            <person name="Tyson G.W."/>
            <person name="Hugenholtz P."/>
            <person name="Morrison M."/>
        </authorList>
    </citation>
    <scope>NUCLEOTIDE SEQUENCE</scope>
    <source>
        <strain evidence="9">CW153</strain>
    </source>
</reference>
<evidence type="ECO:0000259" key="7">
    <source>
        <dbReference type="Pfam" id="PF01979"/>
    </source>
</evidence>
<proteinExistence type="inferred from homology"/>
<dbReference type="RefSeq" id="WP_268922445.1">
    <property type="nucleotide sequence ID" value="NZ_JAPTGC010000003.1"/>
</dbReference>
<dbReference type="InterPro" id="IPR006680">
    <property type="entry name" value="Amidohydro-rel"/>
</dbReference>
<accession>A0ABT4IKF0</accession>